<protein>
    <recommendedName>
        <fullName evidence="4">PLOD1-3-like GT domain-containing protein</fullName>
    </recommendedName>
</protein>
<keyword evidence="3" id="KW-0808">Transferase</keyword>
<dbReference type="InterPro" id="IPR050757">
    <property type="entry name" value="Collagen_mod_GT25"/>
</dbReference>
<dbReference type="GO" id="GO:0016740">
    <property type="term" value="F:transferase activity"/>
    <property type="evidence" value="ECO:0007669"/>
    <property type="project" value="UniProtKB-KW"/>
</dbReference>
<organism evidence="5">
    <name type="scientific">viral metagenome</name>
    <dbReference type="NCBI Taxonomy" id="1070528"/>
    <lineage>
        <taxon>unclassified sequences</taxon>
        <taxon>metagenomes</taxon>
        <taxon>organismal metagenomes</taxon>
    </lineage>
</organism>
<dbReference type="EMBL" id="MN739202">
    <property type="protein sequence ID" value="QHS93323.1"/>
    <property type="molecule type" value="Genomic_DNA"/>
</dbReference>
<evidence type="ECO:0000256" key="1">
    <source>
        <dbReference type="ARBA" id="ARBA00006721"/>
    </source>
</evidence>
<dbReference type="CDD" id="cd22997">
    <property type="entry name" value="GT_LH"/>
    <property type="match status" value="1"/>
</dbReference>
<dbReference type="PANTHER" id="PTHR10730:SF53">
    <property type="entry name" value="GLYCOSYLTRANSFERASE 25 FAMILY MEMBER"/>
    <property type="match status" value="1"/>
</dbReference>
<sequence length="260" mass="29022">MENEKLSFFTAHIISRHAGKVMSSFTLIPLTVGDDPSKAHCLLDSLRKYGHSECCVLGAGEPWRGGTMAGPGGGQKINLMKRFLNGREFANTDLILFSDGYDTSVCGTPAEFIRKWRWFQADVVFGAESVNWPGQCTQQPQDVPGRFKFLNSGGYIGRAVVLKEMFNSRDIADHEDDQLFCQELYSSGRWSIKLDNKKDIFCCLSDHVNARQEDAVKNVGPGSFSGSGREIYYVPETRNYPLQLHGNGVAKNVWLRLIGQ</sequence>
<reference evidence="5" key="1">
    <citation type="journal article" date="2020" name="Nature">
        <title>Giant virus diversity and host interactions through global metagenomics.</title>
        <authorList>
            <person name="Schulz F."/>
            <person name="Roux S."/>
            <person name="Paez-Espino D."/>
            <person name="Jungbluth S."/>
            <person name="Walsh D.A."/>
            <person name="Denef V.J."/>
            <person name="McMahon K.D."/>
            <person name="Konstantinidis K.T."/>
            <person name="Eloe-Fadrosh E.A."/>
            <person name="Kyrpides N.C."/>
            <person name="Woyke T."/>
        </authorList>
    </citation>
    <scope>NUCLEOTIDE SEQUENCE</scope>
    <source>
        <strain evidence="5">GVMAG-M-3300017989-17</strain>
    </source>
</reference>
<proteinExistence type="inferred from homology"/>
<evidence type="ECO:0000313" key="5">
    <source>
        <dbReference type="EMBL" id="QHS93323.1"/>
    </source>
</evidence>
<accession>A0A6C0BPZ0</accession>
<evidence type="ECO:0000256" key="3">
    <source>
        <dbReference type="ARBA" id="ARBA00022679"/>
    </source>
</evidence>
<dbReference type="InterPro" id="IPR057589">
    <property type="entry name" value="GT_PLOD"/>
</dbReference>
<comment type="similarity">
    <text evidence="1">Belongs to the glycosyltransferase 25 family.</text>
</comment>
<dbReference type="PANTHER" id="PTHR10730">
    <property type="entry name" value="PROCOLLAGEN-LYSINE,2-OXOGLUTARATE 5-DIOXYGENASE/GLYCOSYLTRANSFERASE 25 FAMILY MEMBER"/>
    <property type="match status" value="1"/>
</dbReference>
<evidence type="ECO:0000256" key="2">
    <source>
        <dbReference type="ARBA" id="ARBA00022676"/>
    </source>
</evidence>
<keyword evidence="2" id="KW-0328">Glycosyltransferase</keyword>
<feature type="domain" description="PLOD1-3-like GT" evidence="4">
    <location>
        <begin position="40"/>
        <end position="252"/>
    </location>
</feature>
<name>A0A6C0BPZ0_9ZZZZ</name>
<dbReference type="Pfam" id="PF25342">
    <property type="entry name" value="GT_PLOD"/>
    <property type="match status" value="1"/>
</dbReference>
<evidence type="ECO:0000259" key="4">
    <source>
        <dbReference type="Pfam" id="PF25342"/>
    </source>
</evidence>
<dbReference type="AlphaFoldDB" id="A0A6C0BPZ0"/>